<organism evidence="4 5">
    <name type="scientific">Orbilia oligospora</name>
    <name type="common">Nematode-trapping fungus</name>
    <name type="synonym">Arthrobotrys oligospora</name>
    <dbReference type="NCBI Taxonomy" id="2813651"/>
    <lineage>
        <taxon>Eukaryota</taxon>
        <taxon>Fungi</taxon>
        <taxon>Dikarya</taxon>
        <taxon>Ascomycota</taxon>
        <taxon>Pezizomycotina</taxon>
        <taxon>Orbiliomycetes</taxon>
        <taxon>Orbiliales</taxon>
        <taxon>Orbiliaceae</taxon>
        <taxon>Orbilia</taxon>
    </lineage>
</organism>
<feature type="domain" description="CHAT" evidence="3">
    <location>
        <begin position="1144"/>
        <end position="1486"/>
    </location>
</feature>
<name>A0A7C8V4Y6_ORBOL</name>
<dbReference type="PANTHER" id="PTHR19959">
    <property type="entry name" value="KINESIN LIGHT CHAIN"/>
    <property type="match status" value="1"/>
</dbReference>
<dbReference type="EMBL" id="JAABOJ010000068">
    <property type="protein sequence ID" value="KAF3271914.1"/>
    <property type="molecule type" value="Genomic_DNA"/>
</dbReference>
<evidence type="ECO:0000313" key="4">
    <source>
        <dbReference type="EMBL" id="KAF3271914.1"/>
    </source>
</evidence>
<sequence>MHVKLGLVSSATKASVRLKMSSAQYVGGKELHVSAQTTRIRDLEHELEEVKNDQKIRELQYQAETVKAAWKIKDIEYKLQKLKELEIEEAKNWKAETEREGEGLVFTPAESTESLSSMVEEVSEAHREAHFDEAKVLIPTITNVDASGETRIFNALGEASEISASIDVSQSGSTEKKTGVAKEMAQEIEGVNHSQIASLIQPNSKPGRTNPSSDPFLPASSTLEDGSPEIDLSLQYYGDLDFPEDAIEMSFLDMDLEQLYEVASDVEAALESDVEVDLKTDAQCDQLSLLGNIHYFIFSRTGAVDDIENAIRNSEGAVDGANTDGPKYAPRLRNLITMLMKKYECTNLLADLDQAVLRAETMATLGRPDWRAQFLDLARMKGRKCLRMGSREEMEELMVMYEMMGQPNPVRLSTHDMEEKVRTLNRLTENINNANESGESHNFDELDTALKLCEELVASINDPLKKSALLCGLFQILLVRYRQSHDLDDINKAMKIGEEALVIIPDDHPSKAKLLRNLAECFDTRFEKTDNLEDLNMAIELGEKGAIAACKSGPEEEEETLRFLASAFFQKYKRTENLEYLRKATESNQKALKMLEILPRDDSKIFSALYNLASCYGVRFDRARNLDDLHAAIQASTEALELAPHNGTYRADLLANMAEYFHSKFEESGNLHDLHIAIKKAKEFLKSAGLDHPEKETTIANLTGYLVKRFELTGNLDDLQLSIEASRGAVSNGSFGNLAVALIERFQRTGNFDDLNSAIGATEEAIKMTSNDIVKEVALLVNLGSYLSNKFATTQDITDLNKSIETYKQALEMLPQHAKDRPTVLTNLSGAYHHRFDKTKNIDDFQLAIQTGEEALAEIPHSHPHRAIILLNLATSQAIKFRHSNSIHDLEKSLAFSEEASRFLHAPLPIRMSAAQSTFRLQTSNEMWIEAACTAEFSINLLPLLAPRQLKQRDQQHVLEEFAGLASDGAATILKAEKDVHRALQLLELGRGVITGLRFGARTDLSELRLQYPELAGRFEQLRSILDSGTAASALVSLEEIDVSYDANIEFEKIIDSIRSLPNFENFLLPPGVDELMDVACQGPIVVINVSAFRCDAFLIESSVIRSLHLPNLRKKDIDKNVEFMKSMRSIHALPLDVIRQLSRMLEWLWDVAVNPILNELKFSAPPLNDNWPRVWWIPTGQLSLLPLHAAGYHAQEAISGSGPTPGKYNTTLDRVVSSYSSSIKALLYSRQNSQASKLGLDEALLVSMDRTPGHPDLEYAAEEVNALVSLLSSQITTTKLERPSKQAILDSLKSCSIFHFAGHGESNPSDPSKSSLLVSDWQENPLTVDDLIESDFRQQSPLLAYLSACSTSNNSAKKLQDEAIHLVTACQLAGFKHVVGSLWEVSDKYCVVAAEEIYKMIIEDGVINGDKTALGVHKATRRLREITRGRGEDSPTNPPLTEGLSNEESGPRGPRSARPAGYQNRIDTNSELGNPLIWAAYIHVGP</sequence>
<proteinExistence type="predicted"/>
<dbReference type="InterPro" id="IPR011990">
    <property type="entry name" value="TPR-like_helical_dom_sf"/>
</dbReference>
<protein>
    <recommendedName>
        <fullName evidence="3">CHAT domain-containing protein</fullName>
    </recommendedName>
</protein>
<feature type="region of interest" description="Disordered" evidence="2">
    <location>
        <begin position="1425"/>
        <end position="1468"/>
    </location>
</feature>
<keyword evidence="1" id="KW-0175">Coiled coil</keyword>
<evidence type="ECO:0000256" key="2">
    <source>
        <dbReference type="SAM" id="MobiDB-lite"/>
    </source>
</evidence>
<dbReference type="SUPFAM" id="SSF48452">
    <property type="entry name" value="TPR-like"/>
    <property type="match status" value="2"/>
</dbReference>
<gene>
    <name evidence="4" type="ORF">TWF970_010211</name>
</gene>
<dbReference type="Pfam" id="PF12770">
    <property type="entry name" value="CHAT"/>
    <property type="match status" value="1"/>
</dbReference>
<evidence type="ECO:0000256" key="1">
    <source>
        <dbReference type="SAM" id="Coils"/>
    </source>
</evidence>
<dbReference type="OrthoDB" id="9991317at2759"/>
<reference evidence="4 5" key="1">
    <citation type="submission" date="2020-01" db="EMBL/GenBank/DDBJ databases">
        <authorList>
            <person name="Palmer J.M."/>
        </authorList>
    </citation>
    <scope>NUCLEOTIDE SEQUENCE [LARGE SCALE GENOMIC DNA]</scope>
    <source>
        <strain evidence="4 5">TWF970</strain>
    </source>
</reference>
<dbReference type="Proteomes" id="UP000474640">
    <property type="component" value="Unassembled WGS sequence"/>
</dbReference>
<feature type="compositionally biased region" description="Basic and acidic residues" evidence="2">
    <location>
        <begin position="1425"/>
        <end position="1434"/>
    </location>
</feature>
<dbReference type="PANTHER" id="PTHR19959:SF119">
    <property type="entry name" value="FUNGAL LIPASE-LIKE DOMAIN-CONTAINING PROTEIN"/>
    <property type="match status" value="1"/>
</dbReference>
<accession>A0A7C8V4Y6</accession>
<dbReference type="Gene3D" id="1.25.40.10">
    <property type="entry name" value="Tetratricopeptide repeat domain"/>
    <property type="match status" value="2"/>
</dbReference>
<dbReference type="InterPro" id="IPR024983">
    <property type="entry name" value="CHAT_dom"/>
</dbReference>
<feature type="region of interest" description="Disordered" evidence="2">
    <location>
        <begin position="200"/>
        <end position="224"/>
    </location>
</feature>
<comment type="caution">
    <text evidence="4">The sequence shown here is derived from an EMBL/GenBank/DDBJ whole genome shotgun (WGS) entry which is preliminary data.</text>
</comment>
<evidence type="ECO:0000259" key="3">
    <source>
        <dbReference type="Pfam" id="PF12770"/>
    </source>
</evidence>
<evidence type="ECO:0000313" key="5">
    <source>
        <dbReference type="Proteomes" id="UP000474640"/>
    </source>
</evidence>
<feature type="coiled-coil region" evidence="1">
    <location>
        <begin position="33"/>
        <end position="60"/>
    </location>
</feature>